<keyword evidence="1 2" id="KW-0808">Transferase</keyword>
<gene>
    <name evidence="3" type="ORF">OVN521_LOCUS45600</name>
</gene>
<keyword evidence="4" id="KW-1185">Reference proteome</keyword>
<keyword evidence="2" id="KW-0833">Ubl conjugation pathway</keyword>
<dbReference type="PANTHER" id="PTHR45670">
    <property type="entry name" value="E3 UBIQUITIN-PROTEIN LIGASE TRIP12"/>
    <property type="match status" value="1"/>
</dbReference>
<dbReference type="GO" id="GO:0006974">
    <property type="term" value="P:DNA damage response"/>
    <property type="evidence" value="ECO:0007669"/>
    <property type="project" value="TreeGrafter"/>
</dbReference>
<comment type="caution">
    <text evidence="3">The sequence shown here is derived from an EMBL/GenBank/DDBJ whole genome shotgun (WGS) entry which is preliminary data.</text>
</comment>
<proteinExistence type="inferred from homology"/>
<dbReference type="GO" id="GO:0016607">
    <property type="term" value="C:nuclear speck"/>
    <property type="evidence" value="ECO:0007669"/>
    <property type="project" value="TreeGrafter"/>
</dbReference>
<dbReference type="Proteomes" id="UP000663866">
    <property type="component" value="Unassembled WGS sequence"/>
</dbReference>
<dbReference type="EMBL" id="CAJOBG010075709">
    <property type="protein sequence ID" value="CAF4612571.1"/>
    <property type="molecule type" value="Genomic_DNA"/>
</dbReference>
<dbReference type="GO" id="GO:0000209">
    <property type="term" value="P:protein polyubiquitination"/>
    <property type="evidence" value="ECO:0007669"/>
    <property type="project" value="TreeGrafter"/>
</dbReference>
<reference evidence="3" key="1">
    <citation type="submission" date="2021-02" db="EMBL/GenBank/DDBJ databases">
        <authorList>
            <person name="Nowell W R."/>
        </authorList>
    </citation>
    <scope>NUCLEOTIDE SEQUENCE</scope>
</reference>
<evidence type="ECO:0000256" key="2">
    <source>
        <dbReference type="RuleBase" id="RU369009"/>
    </source>
</evidence>
<dbReference type="PANTHER" id="PTHR45670:SF13">
    <property type="entry name" value="E3 UBIQUITIN-PROTEIN LIGASE TRIP12"/>
    <property type="match status" value="1"/>
</dbReference>
<dbReference type="AlphaFoldDB" id="A0A821CWU7"/>
<comment type="catalytic activity">
    <reaction evidence="2">
        <text>S-ubiquitinyl-[E2 ubiquitin-conjugating enzyme]-L-cysteine + [acceptor protein]-L-lysine = [E2 ubiquitin-conjugating enzyme]-L-cysteine + N(6)-ubiquitinyl-[acceptor protein]-L-lysine.</text>
        <dbReference type="EC" id="2.3.2.26"/>
    </reaction>
</comment>
<dbReference type="InterPro" id="IPR045322">
    <property type="entry name" value="HECTD1/TRIP12-like"/>
</dbReference>
<evidence type="ECO:0000256" key="1">
    <source>
        <dbReference type="ARBA" id="ARBA00022679"/>
    </source>
</evidence>
<comment type="similarity">
    <text evidence="2">Belongs to the UPL family. K-HECT subfamily.</text>
</comment>
<comment type="pathway">
    <text evidence="2">Protein modification; protein ubiquitination.</text>
</comment>
<protein>
    <recommendedName>
        <fullName evidence="2">E3 ubiquitin-protein ligase</fullName>
        <ecNumber evidence="2">2.3.2.26</ecNumber>
    </recommendedName>
</protein>
<name>A0A821CWU7_9BILA</name>
<accession>A0A821CWU7</accession>
<dbReference type="UniPathway" id="UPA00143"/>
<feature type="non-terminal residue" evidence="3">
    <location>
        <position position="1"/>
    </location>
</feature>
<dbReference type="GO" id="GO:0061630">
    <property type="term" value="F:ubiquitin protein ligase activity"/>
    <property type="evidence" value="ECO:0007669"/>
    <property type="project" value="UniProtKB-UniRule"/>
</dbReference>
<comment type="function">
    <text evidence="2">E3 ubiquitin-protein ligase which accepts ubiquitin from an E2 ubiquitin-conjugating enzyme in the form of a thioester and then directly transfers the ubiquitin to targeted substrates.</text>
</comment>
<organism evidence="3 4">
    <name type="scientific">Rotaria magnacalcarata</name>
    <dbReference type="NCBI Taxonomy" id="392030"/>
    <lineage>
        <taxon>Eukaryota</taxon>
        <taxon>Metazoa</taxon>
        <taxon>Spiralia</taxon>
        <taxon>Gnathifera</taxon>
        <taxon>Rotifera</taxon>
        <taxon>Eurotatoria</taxon>
        <taxon>Bdelloidea</taxon>
        <taxon>Philodinida</taxon>
        <taxon>Philodinidae</taxon>
        <taxon>Rotaria</taxon>
    </lineage>
</organism>
<dbReference type="EC" id="2.3.2.26" evidence="2"/>
<evidence type="ECO:0000313" key="3">
    <source>
        <dbReference type="EMBL" id="CAF4612571.1"/>
    </source>
</evidence>
<feature type="non-terminal residue" evidence="3">
    <location>
        <position position="72"/>
    </location>
</feature>
<evidence type="ECO:0000313" key="4">
    <source>
        <dbReference type="Proteomes" id="UP000663866"/>
    </source>
</evidence>
<sequence>SAGQIVEATPIFLSKLRSITSIDIAEQVLTALEMISKRNGKQILIADGIGACLEYIEFFSITSQNKSLAIVA</sequence>
<dbReference type="GO" id="GO:0043161">
    <property type="term" value="P:proteasome-mediated ubiquitin-dependent protein catabolic process"/>
    <property type="evidence" value="ECO:0007669"/>
    <property type="project" value="TreeGrafter"/>
</dbReference>